<feature type="non-terminal residue" evidence="2">
    <location>
        <position position="90"/>
    </location>
</feature>
<sequence length="90" mass="9823">GRSKKGTRAIHKAVFVRGQHLTGTGALLLDGMIAVTVCEGSMTREKFLQFMEGTVLPKTTLFPGPCSVLVMDNARIHYGKQILELAEEYG</sequence>
<accession>A0A6A4HRE9</accession>
<dbReference type="InterPro" id="IPR038717">
    <property type="entry name" value="Tc1-like_DDE_dom"/>
</dbReference>
<dbReference type="GO" id="GO:0003676">
    <property type="term" value="F:nucleic acid binding"/>
    <property type="evidence" value="ECO:0007669"/>
    <property type="project" value="InterPro"/>
</dbReference>
<dbReference type="Pfam" id="PF13358">
    <property type="entry name" value="DDE_3"/>
    <property type="match status" value="1"/>
</dbReference>
<feature type="domain" description="Tc1-like transposase DDE" evidence="1">
    <location>
        <begin position="2"/>
        <end position="88"/>
    </location>
</feature>
<name>A0A6A4HRE9_9AGAR</name>
<dbReference type="OrthoDB" id="2142724at2759"/>
<feature type="non-terminal residue" evidence="2">
    <location>
        <position position="1"/>
    </location>
</feature>
<dbReference type="Proteomes" id="UP000799118">
    <property type="component" value="Unassembled WGS sequence"/>
</dbReference>
<dbReference type="EMBL" id="ML769450">
    <property type="protein sequence ID" value="KAE9401019.1"/>
    <property type="molecule type" value="Genomic_DNA"/>
</dbReference>
<dbReference type="PANTHER" id="PTHR46564:SF1">
    <property type="entry name" value="TRANSPOSASE"/>
    <property type="match status" value="1"/>
</dbReference>
<dbReference type="AlphaFoldDB" id="A0A6A4HRE9"/>
<dbReference type="PANTHER" id="PTHR46564">
    <property type="entry name" value="TRANSPOSASE"/>
    <property type="match status" value="1"/>
</dbReference>
<proteinExistence type="predicted"/>
<dbReference type="Gene3D" id="3.30.420.10">
    <property type="entry name" value="Ribonuclease H-like superfamily/Ribonuclease H"/>
    <property type="match status" value="1"/>
</dbReference>
<evidence type="ECO:0000313" key="3">
    <source>
        <dbReference type="Proteomes" id="UP000799118"/>
    </source>
</evidence>
<evidence type="ECO:0000313" key="2">
    <source>
        <dbReference type="EMBL" id="KAE9401019.1"/>
    </source>
</evidence>
<dbReference type="InterPro" id="IPR036397">
    <property type="entry name" value="RNaseH_sf"/>
</dbReference>
<gene>
    <name evidence="2" type="ORF">BT96DRAFT_802817</name>
</gene>
<organism evidence="2 3">
    <name type="scientific">Gymnopus androsaceus JB14</name>
    <dbReference type="NCBI Taxonomy" id="1447944"/>
    <lineage>
        <taxon>Eukaryota</taxon>
        <taxon>Fungi</taxon>
        <taxon>Dikarya</taxon>
        <taxon>Basidiomycota</taxon>
        <taxon>Agaricomycotina</taxon>
        <taxon>Agaricomycetes</taxon>
        <taxon>Agaricomycetidae</taxon>
        <taxon>Agaricales</taxon>
        <taxon>Marasmiineae</taxon>
        <taxon>Omphalotaceae</taxon>
        <taxon>Gymnopus</taxon>
    </lineage>
</organism>
<evidence type="ECO:0000259" key="1">
    <source>
        <dbReference type="Pfam" id="PF13358"/>
    </source>
</evidence>
<protein>
    <recommendedName>
        <fullName evidence="1">Tc1-like transposase DDE domain-containing protein</fullName>
    </recommendedName>
</protein>
<reference evidence="2" key="1">
    <citation type="journal article" date="2019" name="Environ. Microbiol.">
        <title>Fungal ecological strategies reflected in gene transcription - a case study of two litter decomposers.</title>
        <authorList>
            <person name="Barbi F."/>
            <person name="Kohler A."/>
            <person name="Barry K."/>
            <person name="Baskaran P."/>
            <person name="Daum C."/>
            <person name="Fauchery L."/>
            <person name="Ihrmark K."/>
            <person name="Kuo A."/>
            <person name="LaButti K."/>
            <person name="Lipzen A."/>
            <person name="Morin E."/>
            <person name="Grigoriev I.V."/>
            <person name="Henrissat B."/>
            <person name="Lindahl B."/>
            <person name="Martin F."/>
        </authorList>
    </citation>
    <scope>NUCLEOTIDE SEQUENCE</scope>
    <source>
        <strain evidence="2">JB14</strain>
    </source>
</reference>
<keyword evidence="3" id="KW-1185">Reference proteome</keyword>